<dbReference type="AlphaFoldDB" id="A0A8J7TTV4"/>
<dbReference type="InterPro" id="IPR001310">
    <property type="entry name" value="Histidine_triad_HIT"/>
</dbReference>
<dbReference type="GO" id="GO:0003824">
    <property type="term" value="F:catalytic activity"/>
    <property type="evidence" value="ECO:0007669"/>
    <property type="project" value="InterPro"/>
</dbReference>
<dbReference type="Pfam" id="PF01230">
    <property type="entry name" value="HIT"/>
    <property type="match status" value="1"/>
</dbReference>
<dbReference type="Gene3D" id="3.30.428.10">
    <property type="entry name" value="HIT-like"/>
    <property type="match status" value="1"/>
</dbReference>
<dbReference type="PANTHER" id="PTHR23089">
    <property type="entry name" value="HISTIDINE TRIAD HIT PROTEIN"/>
    <property type="match status" value="1"/>
</dbReference>
<feature type="domain" description="HIT" evidence="4">
    <location>
        <begin position="8"/>
        <end position="121"/>
    </location>
</feature>
<dbReference type="PROSITE" id="PS00892">
    <property type="entry name" value="HIT_1"/>
    <property type="match status" value="1"/>
</dbReference>
<dbReference type="PROSITE" id="PS51084">
    <property type="entry name" value="HIT_2"/>
    <property type="match status" value="1"/>
</dbReference>
<accession>A0A8J7TTV4</accession>
<sequence>MSYDEENIFARILRGEIPCRKIFENNEALAFHDAYPKAPIHAIVIPKAAYQNVYEFYQKATPDQMKGFSEAILNVIDLLGLKEYGYRMITNHGLYGGQEIPHFHVHLLGGKPLGRMVANPN</sequence>
<name>A0A8J7TTV4_9PROT</name>
<dbReference type="SUPFAM" id="SSF54197">
    <property type="entry name" value="HIT-like"/>
    <property type="match status" value="1"/>
</dbReference>
<feature type="active site" description="Tele-AMP-histidine intermediate" evidence="1">
    <location>
        <position position="104"/>
    </location>
</feature>
<evidence type="ECO:0000313" key="6">
    <source>
        <dbReference type="Proteomes" id="UP000664414"/>
    </source>
</evidence>
<dbReference type="InterPro" id="IPR019808">
    <property type="entry name" value="Histidine_triad_CS"/>
</dbReference>
<reference evidence="5" key="1">
    <citation type="submission" date="2021-02" db="EMBL/GenBank/DDBJ databases">
        <title>Thiocyanate and organic carbon inputs drive convergent selection for specific autotrophic Afipia and Thiobacillus strains within complex microbiomes.</title>
        <authorList>
            <person name="Huddy R.J."/>
            <person name="Sachdeva R."/>
            <person name="Kadzinga F."/>
            <person name="Kantor R.S."/>
            <person name="Harrison S.T.L."/>
            <person name="Banfield J.F."/>
        </authorList>
    </citation>
    <scope>NUCLEOTIDE SEQUENCE</scope>
    <source>
        <strain evidence="5">SCN18_10_11_15_R4_P_38_20</strain>
    </source>
</reference>
<feature type="short sequence motif" description="Histidine triad motif" evidence="2 3">
    <location>
        <begin position="102"/>
        <end position="106"/>
    </location>
</feature>
<dbReference type="PRINTS" id="PR00332">
    <property type="entry name" value="HISTRIAD"/>
</dbReference>
<dbReference type="EMBL" id="JAFKGL010000011">
    <property type="protein sequence ID" value="MBN9412582.1"/>
    <property type="molecule type" value="Genomic_DNA"/>
</dbReference>
<dbReference type="InterPro" id="IPR011146">
    <property type="entry name" value="HIT-like"/>
</dbReference>
<gene>
    <name evidence="5" type="ORF">J0H12_01470</name>
</gene>
<dbReference type="InterPro" id="IPR036265">
    <property type="entry name" value="HIT-like_sf"/>
</dbReference>
<evidence type="ECO:0000256" key="3">
    <source>
        <dbReference type="PROSITE-ProRule" id="PRU00464"/>
    </source>
</evidence>
<protein>
    <submittedName>
        <fullName evidence="5">HIT domain-containing protein</fullName>
    </submittedName>
</protein>
<evidence type="ECO:0000256" key="1">
    <source>
        <dbReference type="PIRSR" id="PIRSR601310-1"/>
    </source>
</evidence>
<comment type="caution">
    <text evidence="5">The sequence shown here is derived from an EMBL/GenBank/DDBJ whole genome shotgun (WGS) entry which is preliminary data.</text>
</comment>
<evidence type="ECO:0000259" key="4">
    <source>
        <dbReference type="PROSITE" id="PS51084"/>
    </source>
</evidence>
<evidence type="ECO:0000256" key="2">
    <source>
        <dbReference type="PIRSR" id="PIRSR601310-3"/>
    </source>
</evidence>
<proteinExistence type="predicted"/>
<evidence type="ECO:0000313" key="5">
    <source>
        <dbReference type="EMBL" id="MBN9412582.1"/>
    </source>
</evidence>
<organism evidence="5 6">
    <name type="scientific">Candidatus Paracaedimonas acanthamoebae</name>
    <dbReference type="NCBI Taxonomy" id="244581"/>
    <lineage>
        <taxon>Bacteria</taxon>
        <taxon>Pseudomonadati</taxon>
        <taxon>Pseudomonadota</taxon>
        <taxon>Alphaproteobacteria</taxon>
        <taxon>Holosporales</taxon>
        <taxon>Caedimonadaceae</taxon>
        <taxon>Candidatus Paracaedimonas</taxon>
    </lineage>
</organism>
<dbReference type="Proteomes" id="UP000664414">
    <property type="component" value="Unassembled WGS sequence"/>
</dbReference>